<dbReference type="AlphaFoldDB" id="A0A8I3A7I3"/>
<gene>
    <name evidence="1" type="ORF">JVT61DRAFT_7095</name>
</gene>
<dbReference type="OrthoDB" id="2804377at2759"/>
<dbReference type="EMBL" id="JAGFBS010000024">
    <property type="protein sequence ID" value="KAG6373038.1"/>
    <property type="molecule type" value="Genomic_DNA"/>
</dbReference>
<sequence>MSSLPPSAKQQEFKQLPRPFKQLQFQVTATALKELPSVLIPSNDRRIPLPPLVHYGFPLQMERMDELLEQKLGGEPGILDANPLGVLGHLRREVFHYRVEFQTVYLDGTDSMFFLAICSNWEPAPFDRLEKVVKQLKHFLEVDEEPVWCLDTDHCYWKK</sequence>
<evidence type="ECO:0000313" key="1">
    <source>
        <dbReference type="EMBL" id="KAG6373038.1"/>
    </source>
</evidence>
<keyword evidence="2" id="KW-1185">Reference proteome</keyword>
<proteinExistence type="predicted"/>
<protein>
    <submittedName>
        <fullName evidence="1">Uncharacterized protein</fullName>
    </submittedName>
</protein>
<evidence type="ECO:0000313" key="2">
    <source>
        <dbReference type="Proteomes" id="UP000683000"/>
    </source>
</evidence>
<reference evidence="1" key="1">
    <citation type="submission" date="2021-03" db="EMBL/GenBank/DDBJ databases">
        <title>Evolutionary innovations through gain and loss of genes in the ectomycorrhizal Boletales.</title>
        <authorList>
            <person name="Wu G."/>
            <person name="Miyauchi S."/>
            <person name="Morin E."/>
            <person name="Yang Z.-L."/>
            <person name="Xu J."/>
            <person name="Martin F.M."/>
        </authorList>
    </citation>
    <scope>NUCLEOTIDE SEQUENCE</scope>
    <source>
        <strain evidence="1">BR01</strain>
    </source>
</reference>
<accession>A0A8I3A7I3</accession>
<comment type="caution">
    <text evidence="1">The sequence shown here is derived from an EMBL/GenBank/DDBJ whole genome shotgun (WGS) entry which is preliminary data.</text>
</comment>
<name>A0A8I3A7I3_9AGAM</name>
<organism evidence="1 2">
    <name type="scientific">Boletus reticuloceps</name>
    <dbReference type="NCBI Taxonomy" id="495285"/>
    <lineage>
        <taxon>Eukaryota</taxon>
        <taxon>Fungi</taxon>
        <taxon>Dikarya</taxon>
        <taxon>Basidiomycota</taxon>
        <taxon>Agaricomycotina</taxon>
        <taxon>Agaricomycetes</taxon>
        <taxon>Agaricomycetidae</taxon>
        <taxon>Boletales</taxon>
        <taxon>Boletineae</taxon>
        <taxon>Boletaceae</taxon>
        <taxon>Boletoideae</taxon>
        <taxon>Boletus</taxon>
    </lineage>
</organism>
<dbReference type="Proteomes" id="UP000683000">
    <property type="component" value="Unassembled WGS sequence"/>
</dbReference>